<gene>
    <name evidence="2" type="ORF">FSP39_017658</name>
</gene>
<dbReference type="AlphaFoldDB" id="A0AA88Y0Y8"/>
<proteinExistence type="predicted"/>
<dbReference type="Proteomes" id="UP001186944">
    <property type="component" value="Unassembled WGS sequence"/>
</dbReference>
<feature type="region of interest" description="Disordered" evidence="1">
    <location>
        <begin position="37"/>
        <end position="63"/>
    </location>
</feature>
<evidence type="ECO:0000313" key="2">
    <source>
        <dbReference type="EMBL" id="KAK3095693.1"/>
    </source>
</evidence>
<organism evidence="2 3">
    <name type="scientific">Pinctada imbricata</name>
    <name type="common">Atlantic pearl-oyster</name>
    <name type="synonym">Pinctada martensii</name>
    <dbReference type="NCBI Taxonomy" id="66713"/>
    <lineage>
        <taxon>Eukaryota</taxon>
        <taxon>Metazoa</taxon>
        <taxon>Spiralia</taxon>
        <taxon>Lophotrochozoa</taxon>
        <taxon>Mollusca</taxon>
        <taxon>Bivalvia</taxon>
        <taxon>Autobranchia</taxon>
        <taxon>Pteriomorphia</taxon>
        <taxon>Pterioida</taxon>
        <taxon>Pterioidea</taxon>
        <taxon>Pteriidae</taxon>
        <taxon>Pinctada</taxon>
    </lineage>
</organism>
<evidence type="ECO:0000313" key="3">
    <source>
        <dbReference type="Proteomes" id="UP001186944"/>
    </source>
</evidence>
<accession>A0AA88Y0Y8</accession>
<protein>
    <submittedName>
        <fullName evidence="2">Uncharacterized protein</fullName>
    </submittedName>
</protein>
<comment type="caution">
    <text evidence="2">The sequence shown here is derived from an EMBL/GenBank/DDBJ whole genome shotgun (WGS) entry which is preliminary data.</text>
</comment>
<feature type="compositionally biased region" description="Basic and acidic residues" evidence="1">
    <location>
        <begin position="133"/>
        <end position="163"/>
    </location>
</feature>
<sequence length="175" mass="19282">MSCSPARIKDAIKKTGISSLNPDAIDKSQLTKSHFEAINSSDGIEKNRSTSEPSTSGTSIGGKSETRICTSRVTFLGTNPLVTEGLIPEHLSSVFTPVPCKPQTASRKLVTEAGVITSDEYVIKRKKRNCLKKGGERGKRKIKEVEKAQKQREREEKETENHRHVMAHRNPAVGQ</sequence>
<dbReference type="EMBL" id="VSWD01000008">
    <property type="protein sequence ID" value="KAK3095693.1"/>
    <property type="molecule type" value="Genomic_DNA"/>
</dbReference>
<keyword evidence="3" id="KW-1185">Reference proteome</keyword>
<reference evidence="2" key="1">
    <citation type="submission" date="2019-08" db="EMBL/GenBank/DDBJ databases">
        <title>The improved chromosome-level genome for the pearl oyster Pinctada fucata martensii using PacBio sequencing and Hi-C.</title>
        <authorList>
            <person name="Zheng Z."/>
        </authorList>
    </citation>
    <scope>NUCLEOTIDE SEQUENCE</scope>
    <source>
        <strain evidence="2">ZZ-2019</strain>
        <tissue evidence="2">Adductor muscle</tissue>
    </source>
</reference>
<evidence type="ECO:0000256" key="1">
    <source>
        <dbReference type="SAM" id="MobiDB-lite"/>
    </source>
</evidence>
<name>A0AA88Y0Y8_PINIB</name>
<feature type="region of interest" description="Disordered" evidence="1">
    <location>
        <begin position="132"/>
        <end position="175"/>
    </location>
</feature>